<dbReference type="OrthoDB" id="9812960at2"/>
<dbReference type="InterPro" id="IPR010982">
    <property type="entry name" value="Lambda_DNA-bd_dom_sf"/>
</dbReference>
<feature type="domain" description="HTH cro/C1-type" evidence="1">
    <location>
        <begin position="15"/>
        <end position="69"/>
    </location>
</feature>
<name>E2ZAT7_9FIRM</name>
<dbReference type="RefSeq" id="WP_006941410.1">
    <property type="nucleotide sequence ID" value="NZ_GL538186.1"/>
</dbReference>
<evidence type="ECO:0000313" key="3">
    <source>
        <dbReference type="Proteomes" id="UP000003195"/>
    </source>
</evidence>
<proteinExistence type="predicted"/>
<sequence length="134" mass="15593">MPTEDDIKRLFSRRLSSLMSERNINQREIAQVVGVSESTVGKWLLLKAIPRMGVIQKLADYFNVGKTYFLEAESEQPGYYADPEVAELAEELRTNPDLRVLFSSSRNLTREQMQEAYNFIKFLKMKEENKVHDD</sequence>
<dbReference type="eggNOG" id="COG2390">
    <property type="taxonomic scope" value="Bacteria"/>
</dbReference>
<comment type="caution">
    <text evidence="2">The sequence shown here is derived from an EMBL/GenBank/DDBJ whole genome shotgun (WGS) entry which is preliminary data.</text>
</comment>
<dbReference type="STRING" id="706434.HMPREF9429_00555"/>
<keyword evidence="2" id="KW-0238">DNA-binding</keyword>
<dbReference type="PROSITE" id="PS50943">
    <property type="entry name" value="HTH_CROC1"/>
    <property type="match status" value="1"/>
</dbReference>
<organism evidence="2 3">
    <name type="scientific">Megasphaera micronuciformis F0359</name>
    <dbReference type="NCBI Taxonomy" id="706434"/>
    <lineage>
        <taxon>Bacteria</taxon>
        <taxon>Bacillati</taxon>
        <taxon>Bacillota</taxon>
        <taxon>Negativicutes</taxon>
        <taxon>Veillonellales</taxon>
        <taxon>Veillonellaceae</taxon>
        <taxon>Megasphaera</taxon>
    </lineage>
</organism>
<dbReference type="EMBL" id="AECS01000012">
    <property type="protein sequence ID" value="EFQ04619.1"/>
    <property type="molecule type" value="Genomic_DNA"/>
</dbReference>
<dbReference type="GO" id="GO:0003677">
    <property type="term" value="F:DNA binding"/>
    <property type="evidence" value="ECO:0007669"/>
    <property type="project" value="UniProtKB-KW"/>
</dbReference>
<evidence type="ECO:0000259" key="1">
    <source>
        <dbReference type="PROSITE" id="PS50943"/>
    </source>
</evidence>
<dbReference type="HOGENOM" id="CLU_066192_4_5_9"/>
<protein>
    <submittedName>
        <fullName evidence="2">DNA-binding helix-turn-helix protein</fullName>
    </submittedName>
</protein>
<evidence type="ECO:0000313" key="2">
    <source>
        <dbReference type="EMBL" id="EFQ04619.1"/>
    </source>
</evidence>
<reference evidence="2 3" key="1">
    <citation type="submission" date="2010-08" db="EMBL/GenBank/DDBJ databases">
        <authorList>
            <person name="Weinstock G."/>
            <person name="Sodergren E."/>
            <person name="Clifton S."/>
            <person name="Fulton L."/>
            <person name="Fulton B."/>
            <person name="Courtney L."/>
            <person name="Fronick C."/>
            <person name="Harrison M."/>
            <person name="Strong C."/>
            <person name="Farmer C."/>
            <person name="Delahaunty K."/>
            <person name="Markovic C."/>
            <person name="Hall O."/>
            <person name="Minx P."/>
            <person name="Tomlinson C."/>
            <person name="Mitreva M."/>
            <person name="Hou S."/>
            <person name="Chen J."/>
            <person name="Wollam A."/>
            <person name="Pepin K.H."/>
            <person name="Johnson M."/>
            <person name="Bhonagiri V."/>
            <person name="Zhang X."/>
            <person name="Suruliraj S."/>
            <person name="Warren W."/>
            <person name="Chinwalla A."/>
            <person name="Mardis E.R."/>
            <person name="Wilson R.K."/>
        </authorList>
    </citation>
    <scope>NUCLEOTIDE SEQUENCE [LARGE SCALE GENOMIC DNA]</scope>
    <source>
        <strain evidence="2 3">F0359</strain>
    </source>
</reference>
<dbReference type="CDD" id="cd00093">
    <property type="entry name" value="HTH_XRE"/>
    <property type="match status" value="1"/>
</dbReference>
<dbReference type="Pfam" id="PF01381">
    <property type="entry name" value="HTH_3"/>
    <property type="match status" value="1"/>
</dbReference>
<keyword evidence="3" id="KW-1185">Reference proteome</keyword>
<gene>
    <name evidence="2" type="ORF">HMPREF9429_00555</name>
</gene>
<dbReference type="Proteomes" id="UP000003195">
    <property type="component" value="Unassembled WGS sequence"/>
</dbReference>
<accession>E2ZAT7</accession>
<dbReference type="InterPro" id="IPR001387">
    <property type="entry name" value="Cro/C1-type_HTH"/>
</dbReference>
<dbReference type="SUPFAM" id="SSF47413">
    <property type="entry name" value="lambda repressor-like DNA-binding domains"/>
    <property type="match status" value="1"/>
</dbReference>
<dbReference type="Gene3D" id="1.10.260.40">
    <property type="entry name" value="lambda repressor-like DNA-binding domains"/>
    <property type="match status" value="1"/>
</dbReference>
<dbReference type="SMART" id="SM00530">
    <property type="entry name" value="HTH_XRE"/>
    <property type="match status" value="1"/>
</dbReference>
<dbReference type="AlphaFoldDB" id="E2ZAT7"/>